<dbReference type="AlphaFoldDB" id="A0A160IIH4"/>
<gene>
    <name evidence="2" type="ORF">ABE65_002105</name>
</gene>
<dbReference type="KEGG" id="fpn:ABE65_002105"/>
<keyword evidence="3" id="KW-1185">Reference proteome</keyword>
<organism evidence="2 3">
    <name type="scientific">Fictibacillus phosphorivorans</name>
    <dbReference type="NCBI Taxonomy" id="1221500"/>
    <lineage>
        <taxon>Bacteria</taxon>
        <taxon>Bacillati</taxon>
        <taxon>Bacillota</taxon>
        <taxon>Bacilli</taxon>
        <taxon>Bacillales</taxon>
        <taxon>Fictibacillaceae</taxon>
        <taxon>Fictibacillus</taxon>
    </lineage>
</organism>
<dbReference type="PANTHER" id="PTHR39419:SF1">
    <property type="entry name" value="SLL0814 PROTEIN"/>
    <property type="match status" value="1"/>
</dbReference>
<reference evidence="2 3" key="1">
    <citation type="submission" date="2016-04" db="EMBL/GenBank/DDBJ databases">
        <title>Complete genome sequence of Fictibacillus phosphorivorans G25-29, a strain toxic to nematodes.</title>
        <authorList>
            <person name="Zheng Z."/>
        </authorList>
    </citation>
    <scope>NUCLEOTIDE SEQUENCE [LARGE SCALE GENOMIC DNA]</scope>
    <source>
        <strain evidence="2 3">G25-29</strain>
    </source>
</reference>
<evidence type="ECO:0000313" key="3">
    <source>
        <dbReference type="Proteomes" id="UP000076623"/>
    </source>
</evidence>
<evidence type="ECO:0008006" key="4">
    <source>
        <dbReference type="Google" id="ProtNLM"/>
    </source>
</evidence>
<feature type="transmembrane region" description="Helical" evidence="1">
    <location>
        <begin position="104"/>
        <end position="128"/>
    </location>
</feature>
<feature type="transmembrane region" description="Helical" evidence="1">
    <location>
        <begin position="40"/>
        <end position="58"/>
    </location>
</feature>
<evidence type="ECO:0000256" key="1">
    <source>
        <dbReference type="SAM" id="Phobius"/>
    </source>
</evidence>
<dbReference type="STRING" id="1221500.ABE65_002105"/>
<feature type="transmembrane region" description="Helical" evidence="1">
    <location>
        <begin position="65"/>
        <end position="84"/>
    </location>
</feature>
<name>A0A160IIH4_9BACL</name>
<dbReference type="EMBL" id="CP015378">
    <property type="protein sequence ID" value="ANC75694.1"/>
    <property type="molecule type" value="Genomic_DNA"/>
</dbReference>
<evidence type="ECO:0000313" key="2">
    <source>
        <dbReference type="EMBL" id="ANC75694.1"/>
    </source>
</evidence>
<feature type="transmembrane region" description="Helical" evidence="1">
    <location>
        <begin position="241"/>
        <end position="261"/>
    </location>
</feature>
<feature type="transmembrane region" description="Helical" evidence="1">
    <location>
        <begin position="185"/>
        <end position="205"/>
    </location>
</feature>
<accession>A0A160IIH4</accession>
<feature type="transmembrane region" description="Helical" evidence="1">
    <location>
        <begin position="13"/>
        <end position="34"/>
    </location>
</feature>
<dbReference type="Proteomes" id="UP000076623">
    <property type="component" value="Chromosome"/>
</dbReference>
<dbReference type="InterPro" id="IPR007354">
    <property type="entry name" value="CruF-like"/>
</dbReference>
<keyword evidence="1" id="KW-0812">Transmembrane</keyword>
<feature type="transmembrane region" description="Helical" evidence="1">
    <location>
        <begin position="217"/>
        <end position="235"/>
    </location>
</feature>
<keyword evidence="1" id="KW-0472">Membrane</keyword>
<dbReference type="RefSeq" id="WP_197480330.1">
    <property type="nucleotide sequence ID" value="NZ_CP015378.1"/>
</dbReference>
<protein>
    <recommendedName>
        <fullName evidence="4">Carotenoid biosynthesis protein</fullName>
    </recommendedName>
</protein>
<sequence>MQTAQQHGTIDKVLFRFFIFWYSVGLILLVFDILPPALEWANSVFLIACGVLGGFYFYRTYGNFGAIFTLFVLFGSIIAESIGVKTGLIFGQYNYSDQLGLQWLGVPVAIGFAWVMIIAVSHAIAGGIVKPFKGQTAIKIPLYVVTGGLIAVVMDGIIDPVAYLVKGYWFWDGSGIYYGIPLQNFVGWFLLASFFHITLVTGLNITKKTATTQHPYWHSRTIAVFLMVTSMFVVLGITSELYLASVGVTFASIILLSLYRINNKPLSLNRNIAFSPRER</sequence>
<feature type="transmembrane region" description="Helical" evidence="1">
    <location>
        <begin position="140"/>
        <end position="165"/>
    </location>
</feature>
<dbReference type="Pfam" id="PF04240">
    <property type="entry name" value="Caroten_synth"/>
    <property type="match status" value="1"/>
</dbReference>
<keyword evidence="1" id="KW-1133">Transmembrane helix</keyword>
<proteinExistence type="predicted"/>
<dbReference type="PANTHER" id="PTHR39419">
    <property type="entry name" value="SLL0814 PROTEIN"/>
    <property type="match status" value="1"/>
</dbReference>